<comment type="caution">
    <text evidence="2">The sequence shown here is derived from an EMBL/GenBank/DDBJ whole genome shotgun (WGS) entry which is preliminary data.</text>
</comment>
<gene>
    <name evidence="2" type="ORF">A3D55_00745</name>
</gene>
<reference evidence="2 3" key="1">
    <citation type="journal article" date="2016" name="Nat. Commun.">
        <title>Thousands of microbial genomes shed light on interconnected biogeochemical processes in an aquifer system.</title>
        <authorList>
            <person name="Anantharaman K."/>
            <person name="Brown C.T."/>
            <person name="Hug L.A."/>
            <person name="Sharon I."/>
            <person name="Castelle C.J."/>
            <person name="Probst A.J."/>
            <person name="Thomas B.C."/>
            <person name="Singh A."/>
            <person name="Wilkins M.J."/>
            <person name="Karaoz U."/>
            <person name="Brodie E.L."/>
            <person name="Williams K.H."/>
            <person name="Hubbard S.S."/>
            <person name="Banfield J.F."/>
        </authorList>
    </citation>
    <scope>NUCLEOTIDE SEQUENCE [LARGE SCALE GENOMIC DNA]</scope>
</reference>
<dbReference type="InterPro" id="IPR000238">
    <property type="entry name" value="RbfA"/>
</dbReference>
<keyword evidence="1" id="KW-0690">Ribosome biogenesis</keyword>
<dbReference type="SUPFAM" id="SSF89919">
    <property type="entry name" value="Ribosome-binding factor A, RbfA"/>
    <property type="match status" value="1"/>
</dbReference>
<evidence type="ECO:0000313" key="2">
    <source>
        <dbReference type="EMBL" id="OGG38468.1"/>
    </source>
</evidence>
<sequence length="103" mass="12003">MIIGENMPKPFRNLKIASLIERELTILMVKEFCVPDALVTVTGVEVSEKLDQTKITISVIPHDKELEAFYALEDKRKELEYKVLRKSRLRIIPKFKFVIDSRV</sequence>
<evidence type="ECO:0000313" key="3">
    <source>
        <dbReference type="Proteomes" id="UP000178825"/>
    </source>
</evidence>
<protein>
    <recommendedName>
        <fullName evidence="4">Ribosome-binding factor A</fullName>
    </recommendedName>
</protein>
<dbReference type="InterPro" id="IPR023799">
    <property type="entry name" value="RbfA_dom_sf"/>
</dbReference>
<dbReference type="AlphaFoldDB" id="A0A1F6BNL5"/>
<dbReference type="Proteomes" id="UP000178825">
    <property type="component" value="Unassembled WGS sequence"/>
</dbReference>
<dbReference type="EMBL" id="MFKJ01000020">
    <property type="protein sequence ID" value="OGG38468.1"/>
    <property type="molecule type" value="Genomic_DNA"/>
</dbReference>
<dbReference type="Pfam" id="PF02033">
    <property type="entry name" value="RBFA"/>
    <property type="match status" value="1"/>
</dbReference>
<proteinExistence type="predicted"/>
<dbReference type="STRING" id="1798470.A3D55_00745"/>
<name>A0A1F6BNL5_9BACT</name>
<accession>A0A1F6BNL5</accession>
<evidence type="ECO:0000256" key="1">
    <source>
        <dbReference type="ARBA" id="ARBA00022517"/>
    </source>
</evidence>
<dbReference type="Gene3D" id="3.30.300.20">
    <property type="match status" value="1"/>
</dbReference>
<evidence type="ECO:0008006" key="4">
    <source>
        <dbReference type="Google" id="ProtNLM"/>
    </source>
</evidence>
<dbReference type="GO" id="GO:0006364">
    <property type="term" value="P:rRNA processing"/>
    <property type="evidence" value="ECO:0007669"/>
    <property type="project" value="InterPro"/>
</dbReference>
<organism evidence="2 3">
    <name type="scientific">Candidatus Jorgensenbacteria bacterium RIFCSPHIGHO2_02_FULL_45_20</name>
    <dbReference type="NCBI Taxonomy" id="1798470"/>
    <lineage>
        <taxon>Bacteria</taxon>
        <taxon>Candidatus Joergenseniibacteriota</taxon>
    </lineage>
</organism>
<dbReference type="InterPro" id="IPR015946">
    <property type="entry name" value="KH_dom-like_a/b"/>
</dbReference>